<protein>
    <submittedName>
        <fullName evidence="1">Uncharacterized protein</fullName>
    </submittedName>
</protein>
<organism evidence="1 2">
    <name type="scientific">Nesidiocoris tenuis</name>
    <dbReference type="NCBI Taxonomy" id="355587"/>
    <lineage>
        <taxon>Eukaryota</taxon>
        <taxon>Metazoa</taxon>
        <taxon>Ecdysozoa</taxon>
        <taxon>Arthropoda</taxon>
        <taxon>Hexapoda</taxon>
        <taxon>Insecta</taxon>
        <taxon>Pterygota</taxon>
        <taxon>Neoptera</taxon>
        <taxon>Paraneoptera</taxon>
        <taxon>Hemiptera</taxon>
        <taxon>Heteroptera</taxon>
        <taxon>Panheteroptera</taxon>
        <taxon>Cimicomorpha</taxon>
        <taxon>Miridae</taxon>
        <taxon>Dicyphina</taxon>
        <taxon>Nesidiocoris</taxon>
    </lineage>
</organism>
<accession>A0ABN7ASU9</accession>
<name>A0ABN7ASU9_9HEMI</name>
<sequence length="80" mass="8745">MFSTAIRPIEIIVKALISPDTRENARVENRNCRVESVTKADCRVTASAAESARRRNVCHGSSGSPRKHVTVPCIIDGIII</sequence>
<proteinExistence type="predicted"/>
<evidence type="ECO:0000313" key="1">
    <source>
        <dbReference type="EMBL" id="BES95261.1"/>
    </source>
</evidence>
<dbReference type="Proteomes" id="UP001307889">
    <property type="component" value="Chromosome 6"/>
</dbReference>
<evidence type="ECO:0000313" key="2">
    <source>
        <dbReference type="Proteomes" id="UP001307889"/>
    </source>
</evidence>
<keyword evidence="2" id="KW-1185">Reference proteome</keyword>
<reference evidence="1 2" key="1">
    <citation type="submission" date="2023-09" db="EMBL/GenBank/DDBJ databases">
        <title>Nesidiocoris tenuis whole genome shotgun sequence.</title>
        <authorList>
            <person name="Shibata T."/>
            <person name="Shimoda M."/>
            <person name="Kobayashi T."/>
            <person name="Uehara T."/>
        </authorList>
    </citation>
    <scope>NUCLEOTIDE SEQUENCE [LARGE SCALE GENOMIC DNA]</scope>
    <source>
        <strain evidence="1 2">Japan</strain>
    </source>
</reference>
<gene>
    <name evidence="1" type="ORF">NTJ_08071</name>
</gene>
<dbReference type="EMBL" id="AP028914">
    <property type="protein sequence ID" value="BES95261.1"/>
    <property type="molecule type" value="Genomic_DNA"/>
</dbReference>